<feature type="non-terminal residue" evidence="2">
    <location>
        <position position="1"/>
    </location>
</feature>
<feature type="compositionally biased region" description="Basic and acidic residues" evidence="1">
    <location>
        <begin position="45"/>
        <end position="58"/>
    </location>
</feature>
<protein>
    <submittedName>
        <fullName evidence="2">Uncharacterized protein</fullName>
    </submittedName>
</protein>
<feature type="region of interest" description="Disordered" evidence="1">
    <location>
        <begin position="1"/>
        <end position="95"/>
    </location>
</feature>
<feature type="compositionally biased region" description="Acidic residues" evidence="1">
    <location>
        <begin position="33"/>
        <end position="44"/>
    </location>
</feature>
<evidence type="ECO:0000313" key="3">
    <source>
        <dbReference type="Proteomes" id="UP000265520"/>
    </source>
</evidence>
<name>A0A392T2F1_9FABA</name>
<comment type="caution">
    <text evidence="2">The sequence shown here is derived from an EMBL/GenBank/DDBJ whole genome shotgun (WGS) entry which is preliminary data.</text>
</comment>
<sequence>VEKPSEKKVSSEREEDKSEGRYEGEVEQKSECEIEEEDTSEIEGEVEKPKRVEKDSSVKKGKKSLTNDSKSLEPSPYARIPYPRRKKVVKNQDME</sequence>
<evidence type="ECO:0000313" key="2">
    <source>
        <dbReference type="EMBL" id="MCI54664.1"/>
    </source>
</evidence>
<dbReference type="Proteomes" id="UP000265520">
    <property type="component" value="Unassembled WGS sequence"/>
</dbReference>
<dbReference type="AlphaFoldDB" id="A0A392T2F1"/>
<feature type="compositionally biased region" description="Basic and acidic residues" evidence="1">
    <location>
        <begin position="1"/>
        <end position="32"/>
    </location>
</feature>
<dbReference type="EMBL" id="LXQA010482896">
    <property type="protein sequence ID" value="MCI54664.1"/>
    <property type="molecule type" value="Genomic_DNA"/>
</dbReference>
<reference evidence="2 3" key="1">
    <citation type="journal article" date="2018" name="Front. Plant Sci.">
        <title>Red Clover (Trifolium pratense) and Zigzag Clover (T. medium) - A Picture of Genomic Similarities and Differences.</title>
        <authorList>
            <person name="Dluhosova J."/>
            <person name="Istvanek J."/>
            <person name="Nedelnik J."/>
            <person name="Repkova J."/>
        </authorList>
    </citation>
    <scope>NUCLEOTIDE SEQUENCE [LARGE SCALE GENOMIC DNA]</scope>
    <source>
        <strain evidence="3">cv. 10/8</strain>
        <tissue evidence="2">Leaf</tissue>
    </source>
</reference>
<accession>A0A392T2F1</accession>
<organism evidence="2 3">
    <name type="scientific">Trifolium medium</name>
    <dbReference type="NCBI Taxonomy" id="97028"/>
    <lineage>
        <taxon>Eukaryota</taxon>
        <taxon>Viridiplantae</taxon>
        <taxon>Streptophyta</taxon>
        <taxon>Embryophyta</taxon>
        <taxon>Tracheophyta</taxon>
        <taxon>Spermatophyta</taxon>
        <taxon>Magnoliopsida</taxon>
        <taxon>eudicotyledons</taxon>
        <taxon>Gunneridae</taxon>
        <taxon>Pentapetalae</taxon>
        <taxon>rosids</taxon>
        <taxon>fabids</taxon>
        <taxon>Fabales</taxon>
        <taxon>Fabaceae</taxon>
        <taxon>Papilionoideae</taxon>
        <taxon>50 kb inversion clade</taxon>
        <taxon>NPAAA clade</taxon>
        <taxon>Hologalegina</taxon>
        <taxon>IRL clade</taxon>
        <taxon>Trifolieae</taxon>
        <taxon>Trifolium</taxon>
    </lineage>
</organism>
<proteinExistence type="predicted"/>
<keyword evidence="3" id="KW-1185">Reference proteome</keyword>
<evidence type="ECO:0000256" key="1">
    <source>
        <dbReference type="SAM" id="MobiDB-lite"/>
    </source>
</evidence>
<feature type="non-terminal residue" evidence="2">
    <location>
        <position position="95"/>
    </location>
</feature>